<feature type="transmembrane region" description="Helical" evidence="6">
    <location>
        <begin position="143"/>
        <end position="162"/>
    </location>
</feature>
<name>A0A8J7YNS8_9ARCH</name>
<feature type="transmembrane region" description="Helical" evidence="6">
    <location>
        <begin position="268"/>
        <end position="288"/>
    </location>
</feature>
<dbReference type="EMBL" id="JAGVSJ010000019">
    <property type="protein sequence ID" value="MBX8632256.1"/>
    <property type="molecule type" value="Genomic_DNA"/>
</dbReference>
<evidence type="ECO:0000256" key="2">
    <source>
        <dbReference type="ARBA" id="ARBA00022475"/>
    </source>
</evidence>
<feature type="domain" description="Preflagellin peptidase C-terminal" evidence="7">
    <location>
        <begin position="203"/>
        <end position="283"/>
    </location>
</feature>
<dbReference type="Gene3D" id="6.10.250.3240">
    <property type="match status" value="1"/>
</dbReference>
<gene>
    <name evidence="8" type="ORF">J9259_07065</name>
    <name evidence="9" type="ORF">KIY12_05315</name>
</gene>
<reference evidence="9" key="1">
    <citation type="submission" date="2021-05" db="EMBL/GenBank/DDBJ databases">
        <title>Genomic insights into ecological role and evolution of a novel Thermoplasmata order Candidatus Sysuiplasmatales.</title>
        <authorList>
            <person name="Yuan Y."/>
        </authorList>
    </citation>
    <scope>NUCLEOTIDE SEQUENCE</scope>
    <source>
        <strain evidence="9">TUT19-bin139</strain>
        <strain evidence="8">YP2-bin.285</strain>
    </source>
</reference>
<evidence type="ECO:0000313" key="10">
    <source>
        <dbReference type="Proteomes" id="UP000750197"/>
    </source>
</evidence>
<dbReference type="EMBL" id="JAHEAC010000039">
    <property type="protein sequence ID" value="MBX8644128.1"/>
    <property type="molecule type" value="Genomic_DNA"/>
</dbReference>
<dbReference type="InterPro" id="IPR009655">
    <property type="entry name" value="Preflagellin_peptidase_C"/>
</dbReference>
<feature type="transmembrane region" description="Helical" evidence="6">
    <location>
        <begin position="86"/>
        <end position="108"/>
    </location>
</feature>
<evidence type="ECO:0000259" key="7">
    <source>
        <dbReference type="Pfam" id="PF06847"/>
    </source>
</evidence>
<proteinExistence type="predicted"/>
<dbReference type="InterPro" id="IPR052218">
    <property type="entry name" value="Preflagellin_Peptidase"/>
</dbReference>
<dbReference type="Gene3D" id="1.20.120.1220">
    <property type="match status" value="2"/>
</dbReference>
<accession>A0A8J7YNS8</accession>
<dbReference type="Proteomes" id="UP000716004">
    <property type="component" value="Unassembled WGS sequence"/>
</dbReference>
<comment type="subcellular location">
    <subcellularLocation>
        <location evidence="1">Cell membrane</location>
        <topology evidence="1">Multi-pass membrane protein</topology>
    </subcellularLocation>
</comment>
<feature type="transmembrane region" description="Helical" evidence="6">
    <location>
        <begin position="56"/>
        <end position="74"/>
    </location>
</feature>
<feature type="transmembrane region" description="Helical" evidence="6">
    <location>
        <begin position="6"/>
        <end position="24"/>
    </location>
</feature>
<evidence type="ECO:0000256" key="5">
    <source>
        <dbReference type="ARBA" id="ARBA00023136"/>
    </source>
</evidence>
<dbReference type="GO" id="GO:0005886">
    <property type="term" value="C:plasma membrane"/>
    <property type="evidence" value="ECO:0007669"/>
    <property type="project" value="UniProtKB-SubCell"/>
</dbReference>
<dbReference type="AlphaFoldDB" id="A0A8J7YNS8"/>
<dbReference type="PANTHER" id="PTHR36506:SF1">
    <property type="entry name" value="PREFLAGELLIN PEPTIDASE"/>
    <property type="match status" value="1"/>
</dbReference>
<sequence>MNLPYIATASIAISAFLVASLQDVRDREVSDVLWIISGSAGVAISIGLAVSVGAQPLQLLAASLPAFLFIDMFVDWNSLMGRSGQILRFSAGGLCAAFTLLSVYSFPYGQVSDLFASESLWILFILLLFYLDIIRGGADAKALAAIVLLFPAYPTPVIGRIPPAFESFTFPFFLNVLLIAAVISAFVSVYLFLRNAIRGDYSMPYMFLGKKKEVSNVKLQKEWLLEIPDENGNPVRVRKLGSISDSEALRRAVAFGWKNVWVSPKVPFIVPITVGLLVTLVIGSVIVYL</sequence>
<keyword evidence="3 6" id="KW-0812">Transmembrane</keyword>
<feature type="transmembrane region" description="Helical" evidence="6">
    <location>
        <begin position="168"/>
        <end position="193"/>
    </location>
</feature>
<protein>
    <recommendedName>
        <fullName evidence="7">Preflagellin peptidase C-terminal domain-containing protein</fullName>
    </recommendedName>
</protein>
<feature type="transmembrane region" description="Helical" evidence="6">
    <location>
        <begin position="31"/>
        <end position="50"/>
    </location>
</feature>
<dbReference type="PANTHER" id="PTHR36506">
    <property type="entry name" value="PREFLAGELLIN PEPTIDASE"/>
    <property type="match status" value="1"/>
</dbReference>
<keyword evidence="5 6" id="KW-0472">Membrane</keyword>
<organism evidence="9 10">
    <name type="scientific">Candidatus Sysuiplasma superficiale</name>
    <dbReference type="NCBI Taxonomy" id="2823368"/>
    <lineage>
        <taxon>Archaea</taxon>
        <taxon>Methanobacteriati</taxon>
        <taxon>Thermoplasmatota</taxon>
        <taxon>Thermoplasmata</taxon>
        <taxon>Candidatus Sysuiplasmatales</taxon>
        <taxon>Candidatus Sysuiplasmataceae</taxon>
        <taxon>Candidatus Sysuiplasma</taxon>
    </lineage>
</organism>
<keyword evidence="4 6" id="KW-1133">Transmembrane helix</keyword>
<dbReference type="Proteomes" id="UP000750197">
    <property type="component" value="Unassembled WGS sequence"/>
</dbReference>
<keyword evidence="2" id="KW-1003">Cell membrane</keyword>
<evidence type="ECO:0000313" key="8">
    <source>
        <dbReference type="EMBL" id="MBX8632256.1"/>
    </source>
</evidence>
<evidence type="ECO:0000313" key="9">
    <source>
        <dbReference type="EMBL" id="MBX8644128.1"/>
    </source>
</evidence>
<evidence type="ECO:0000256" key="3">
    <source>
        <dbReference type="ARBA" id="ARBA00022692"/>
    </source>
</evidence>
<dbReference type="Pfam" id="PF06847">
    <property type="entry name" value="Arc_PepC_II"/>
    <property type="match status" value="1"/>
</dbReference>
<evidence type="ECO:0000256" key="6">
    <source>
        <dbReference type="SAM" id="Phobius"/>
    </source>
</evidence>
<comment type="caution">
    <text evidence="9">The sequence shown here is derived from an EMBL/GenBank/DDBJ whole genome shotgun (WGS) entry which is preliminary data.</text>
</comment>
<evidence type="ECO:0000256" key="1">
    <source>
        <dbReference type="ARBA" id="ARBA00004651"/>
    </source>
</evidence>
<feature type="transmembrane region" description="Helical" evidence="6">
    <location>
        <begin position="114"/>
        <end position="131"/>
    </location>
</feature>
<evidence type="ECO:0000256" key="4">
    <source>
        <dbReference type="ARBA" id="ARBA00022989"/>
    </source>
</evidence>